<organism evidence="7 8">
    <name type="scientific">Diplodia seriata</name>
    <dbReference type="NCBI Taxonomy" id="420778"/>
    <lineage>
        <taxon>Eukaryota</taxon>
        <taxon>Fungi</taxon>
        <taxon>Dikarya</taxon>
        <taxon>Ascomycota</taxon>
        <taxon>Pezizomycotina</taxon>
        <taxon>Dothideomycetes</taxon>
        <taxon>Dothideomycetes incertae sedis</taxon>
        <taxon>Botryosphaeriales</taxon>
        <taxon>Botryosphaeriaceae</taxon>
        <taxon>Diplodia</taxon>
    </lineage>
</organism>
<proteinExistence type="predicted"/>
<gene>
    <name evidence="7" type="ORF">SLS55_006925</name>
</gene>
<dbReference type="PANTHER" id="PTHR31394:SF1">
    <property type="entry name" value="TRANSMEMBRANE PROTEIN 199"/>
    <property type="match status" value="1"/>
</dbReference>
<keyword evidence="5 6" id="KW-0472">Membrane</keyword>
<keyword evidence="2 6" id="KW-0812">Transmembrane</keyword>
<evidence type="ECO:0000313" key="8">
    <source>
        <dbReference type="Proteomes" id="UP001430584"/>
    </source>
</evidence>
<evidence type="ECO:0000256" key="4">
    <source>
        <dbReference type="ARBA" id="ARBA00022989"/>
    </source>
</evidence>
<evidence type="ECO:0000256" key="6">
    <source>
        <dbReference type="SAM" id="Phobius"/>
    </source>
</evidence>
<evidence type="ECO:0000256" key="2">
    <source>
        <dbReference type="ARBA" id="ARBA00022692"/>
    </source>
</evidence>
<evidence type="ECO:0000256" key="3">
    <source>
        <dbReference type="ARBA" id="ARBA00022824"/>
    </source>
</evidence>
<evidence type="ECO:0000256" key="5">
    <source>
        <dbReference type="ARBA" id="ARBA00023136"/>
    </source>
</evidence>
<evidence type="ECO:0000313" key="7">
    <source>
        <dbReference type="EMBL" id="KAL0257762.1"/>
    </source>
</evidence>
<dbReference type="InterPro" id="IPR021013">
    <property type="entry name" value="ATPase_Vma12"/>
</dbReference>
<sequence length="298" mass="32938">MVLLTMTPSIVAAVKHYQAVAGPEQAQKLQLGGEPQLNDPEPGKPISHAQLIDISDFLKARAAQHDDDSAEAASTPSALNHLLRGSRIYVPPPPPKPEPVSTRRYQCARYADSMPLQSNEYKQLMARLRKEEEARAYERMLNPPQPTETFGQRFPASNAANLFAARPMDSYASNDEDDEVTYADINRQVALIINVLVSIIACSCAIWMAARYWSTPARLALSMTGSTVVAVAEVVIYMGYLRKIKEAKVEEKKKPEVKEIAETWVIEGGSEKKSIAIQNTAVASDEADTVRQRKGKQK</sequence>
<protein>
    <recommendedName>
        <fullName evidence="9">Vacuolar h+-atpase assembly protein</fullName>
    </recommendedName>
</protein>
<comment type="caution">
    <text evidence="7">The sequence shown here is derived from an EMBL/GenBank/DDBJ whole genome shotgun (WGS) entry which is preliminary data.</text>
</comment>
<feature type="transmembrane region" description="Helical" evidence="6">
    <location>
        <begin position="219"/>
        <end position="240"/>
    </location>
</feature>
<dbReference type="GeneID" id="92011010"/>
<comment type="subcellular location">
    <subcellularLocation>
        <location evidence="1">Endoplasmic reticulum membrane</location>
        <topology evidence="1">Multi-pass membrane protein</topology>
    </subcellularLocation>
</comment>
<keyword evidence="4 6" id="KW-1133">Transmembrane helix</keyword>
<accession>A0ABR3CAU7</accession>
<reference evidence="7 8" key="1">
    <citation type="submission" date="2024-02" db="EMBL/GenBank/DDBJ databases">
        <title>De novo assembly and annotation of 12 fungi associated with fruit tree decline syndrome in Ontario, Canada.</title>
        <authorList>
            <person name="Sulman M."/>
            <person name="Ellouze W."/>
            <person name="Ilyukhin E."/>
        </authorList>
    </citation>
    <scope>NUCLEOTIDE SEQUENCE [LARGE SCALE GENOMIC DNA]</scope>
    <source>
        <strain evidence="7 8">FDS-637</strain>
    </source>
</reference>
<evidence type="ECO:0000256" key="1">
    <source>
        <dbReference type="ARBA" id="ARBA00004477"/>
    </source>
</evidence>
<name>A0ABR3CAU7_9PEZI</name>
<dbReference type="EMBL" id="JAJVCZ030000007">
    <property type="protein sequence ID" value="KAL0257762.1"/>
    <property type="molecule type" value="Genomic_DNA"/>
</dbReference>
<dbReference type="PANTHER" id="PTHR31394">
    <property type="entry name" value="TRANSMEMBRANE PROTEIN 199"/>
    <property type="match status" value="1"/>
</dbReference>
<evidence type="ECO:0008006" key="9">
    <source>
        <dbReference type="Google" id="ProtNLM"/>
    </source>
</evidence>
<feature type="transmembrane region" description="Helical" evidence="6">
    <location>
        <begin position="191"/>
        <end position="213"/>
    </location>
</feature>
<dbReference type="Pfam" id="PF11712">
    <property type="entry name" value="Vma12"/>
    <property type="match status" value="1"/>
</dbReference>
<keyword evidence="8" id="KW-1185">Reference proteome</keyword>
<dbReference type="RefSeq" id="XP_066630791.1">
    <property type="nucleotide sequence ID" value="XM_066778354.1"/>
</dbReference>
<keyword evidence="3" id="KW-0256">Endoplasmic reticulum</keyword>
<dbReference type="Proteomes" id="UP001430584">
    <property type="component" value="Unassembled WGS sequence"/>
</dbReference>